<reference evidence="6" key="1">
    <citation type="journal article" date="2014" name="Int. J. Syst. Evol. Microbiol.">
        <title>Complete genome sequence of Corynebacterium casei LMG S-19264T (=DSM 44701T), isolated from a smear-ripened cheese.</title>
        <authorList>
            <consortium name="US DOE Joint Genome Institute (JGI-PGF)"/>
            <person name="Walter F."/>
            <person name="Albersmeier A."/>
            <person name="Kalinowski J."/>
            <person name="Ruckert C."/>
        </authorList>
    </citation>
    <scope>NUCLEOTIDE SEQUENCE</scope>
    <source>
        <strain evidence="6">CGMCC 1.16548</strain>
    </source>
</reference>
<proteinExistence type="predicted"/>
<sequence length="126" mass="13346">MIIAYFIAAGILAFLTLATGLMKMVRPKEKLATMGKPFAWVEDFTPRQIQVLGALEVLGAIGVILPMALRIISVLGPLAALGLALLQAGAFVVHVRRGEKPYLNLVIFAIAGATAVLGFFALAVGW</sequence>
<dbReference type="GO" id="GO:0016020">
    <property type="term" value="C:membrane"/>
    <property type="evidence" value="ECO:0007669"/>
    <property type="project" value="UniProtKB-SubCell"/>
</dbReference>
<accession>A0A8J3GNC6</accession>
<evidence type="ECO:0000256" key="4">
    <source>
        <dbReference type="ARBA" id="ARBA00023136"/>
    </source>
</evidence>
<evidence type="ECO:0000313" key="7">
    <source>
        <dbReference type="Proteomes" id="UP000617531"/>
    </source>
</evidence>
<dbReference type="InterPro" id="IPR032808">
    <property type="entry name" value="DoxX"/>
</dbReference>
<feature type="transmembrane region" description="Helical" evidence="5">
    <location>
        <begin position="102"/>
        <end position="124"/>
    </location>
</feature>
<gene>
    <name evidence="6" type="ORF">GCM10011600_04020</name>
</gene>
<evidence type="ECO:0000256" key="2">
    <source>
        <dbReference type="ARBA" id="ARBA00022692"/>
    </source>
</evidence>
<organism evidence="6 7">
    <name type="scientific">Pseudolysinimonas yzui</name>
    <dbReference type="NCBI Taxonomy" id="2708254"/>
    <lineage>
        <taxon>Bacteria</taxon>
        <taxon>Bacillati</taxon>
        <taxon>Actinomycetota</taxon>
        <taxon>Actinomycetes</taxon>
        <taxon>Micrococcales</taxon>
        <taxon>Microbacteriaceae</taxon>
        <taxon>Pseudolysinimonas</taxon>
    </lineage>
</organism>
<feature type="transmembrane region" description="Helical" evidence="5">
    <location>
        <begin position="6"/>
        <end position="25"/>
    </location>
</feature>
<comment type="subcellular location">
    <subcellularLocation>
        <location evidence="1">Membrane</location>
        <topology evidence="1">Multi-pass membrane protein</topology>
    </subcellularLocation>
</comment>
<comment type="caution">
    <text evidence="6">The sequence shown here is derived from an EMBL/GenBank/DDBJ whole genome shotgun (WGS) entry which is preliminary data.</text>
</comment>
<keyword evidence="7" id="KW-1185">Reference proteome</keyword>
<evidence type="ECO:0000256" key="5">
    <source>
        <dbReference type="SAM" id="Phobius"/>
    </source>
</evidence>
<dbReference type="EMBL" id="BNAI01000001">
    <property type="protein sequence ID" value="GHF06608.1"/>
    <property type="molecule type" value="Genomic_DNA"/>
</dbReference>
<keyword evidence="3 5" id="KW-1133">Transmembrane helix</keyword>
<protein>
    <recommendedName>
        <fullName evidence="8">DoxX family protein</fullName>
    </recommendedName>
</protein>
<keyword evidence="4 5" id="KW-0472">Membrane</keyword>
<keyword evidence="2 5" id="KW-0812">Transmembrane</keyword>
<evidence type="ECO:0000256" key="1">
    <source>
        <dbReference type="ARBA" id="ARBA00004141"/>
    </source>
</evidence>
<dbReference type="Proteomes" id="UP000617531">
    <property type="component" value="Unassembled WGS sequence"/>
</dbReference>
<dbReference type="RefSeq" id="WP_191281700.1">
    <property type="nucleotide sequence ID" value="NZ_BNAI01000001.1"/>
</dbReference>
<evidence type="ECO:0000256" key="3">
    <source>
        <dbReference type="ARBA" id="ARBA00022989"/>
    </source>
</evidence>
<name>A0A8J3GNC6_9MICO</name>
<evidence type="ECO:0000313" key="6">
    <source>
        <dbReference type="EMBL" id="GHF06608.1"/>
    </source>
</evidence>
<evidence type="ECO:0008006" key="8">
    <source>
        <dbReference type="Google" id="ProtNLM"/>
    </source>
</evidence>
<dbReference type="AlphaFoldDB" id="A0A8J3GNC6"/>
<dbReference type="Pfam" id="PF13564">
    <property type="entry name" value="DoxX_2"/>
    <property type="match status" value="1"/>
</dbReference>
<reference evidence="6" key="2">
    <citation type="submission" date="2020-09" db="EMBL/GenBank/DDBJ databases">
        <authorList>
            <person name="Sun Q."/>
            <person name="Zhou Y."/>
        </authorList>
    </citation>
    <scope>NUCLEOTIDE SEQUENCE</scope>
    <source>
        <strain evidence="6">CGMCC 1.16548</strain>
    </source>
</reference>
<feature type="transmembrane region" description="Helical" evidence="5">
    <location>
        <begin position="78"/>
        <end position="95"/>
    </location>
</feature>